<feature type="transmembrane region" description="Helical" evidence="1">
    <location>
        <begin position="266"/>
        <end position="288"/>
    </location>
</feature>
<reference evidence="2 3" key="1">
    <citation type="submission" date="2015-08" db="EMBL/GenBank/DDBJ databases">
        <authorList>
            <person name="Babu N.S."/>
            <person name="Beckwith C.J."/>
            <person name="Beseler K.G."/>
            <person name="Brison A."/>
            <person name="Carone J.V."/>
            <person name="Caskin T.P."/>
            <person name="Diamond M."/>
            <person name="Durham M.E."/>
            <person name="Foxe J.M."/>
            <person name="Go M."/>
            <person name="Henderson B.A."/>
            <person name="Jones I.B."/>
            <person name="McGettigan J.A."/>
            <person name="Micheletti S.J."/>
            <person name="Nasrallah M.E."/>
            <person name="Ortiz D."/>
            <person name="Piller C.R."/>
            <person name="Privatt S.R."/>
            <person name="Schneider S.L."/>
            <person name="Sharp S."/>
            <person name="Smith T.C."/>
            <person name="Stanton J.D."/>
            <person name="Ullery H.E."/>
            <person name="Wilson R.J."/>
            <person name="Serrano M.G."/>
            <person name="Buck G."/>
            <person name="Lee V."/>
            <person name="Wang Y."/>
            <person name="Carvalho R."/>
            <person name="Voegtly L."/>
            <person name="Shi R."/>
            <person name="Duckworth R."/>
            <person name="Johnson A."/>
            <person name="Loviza R."/>
            <person name="Walstead R."/>
            <person name="Shah Z."/>
            <person name="Kiflezghi M."/>
            <person name="Wade K."/>
            <person name="Ball S.L."/>
            <person name="Bradley K.W."/>
            <person name="Asai D.J."/>
            <person name="Bowman C.A."/>
            <person name="Russell D.A."/>
            <person name="Pope W.H."/>
            <person name="Jacobs-Sera D."/>
            <person name="Hendrix R.W."/>
            <person name="Hatfull G.F."/>
        </authorList>
    </citation>
    <scope>NUCLEOTIDE SEQUENCE [LARGE SCALE GENOMIC DNA]</scope>
    <source>
        <strain evidence="2 3">DSM 27648</strain>
    </source>
</reference>
<gene>
    <name evidence="2" type="ORF">AKJ09_04656</name>
</gene>
<dbReference type="AlphaFoldDB" id="A0A0K1PWU9"/>
<organism evidence="2 3">
    <name type="scientific">Labilithrix luteola</name>
    <dbReference type="NCBI Taxonomy" id="1391654"/>
    <lineage>
        <taxon>Bacteria</taxon>
        <taxon>Pseudomonadati</taxon>
        <taxon>Myxococcota</taxon>
        <taxon>Polyangia</taxon>
        <taxon>Polyangiales</taxon>
        <taxon>Labilitrichaceae</taxon>
        <taxon>Labilithrix</taxon>
    </lineage>
</organism>
<keyword evidence="1" id="KW-0812">Transmembrane</keyword>
<evidence type="ECO:0000313" key="3">
    <source>
        <dbReference type="Proteomes" id="UP000064967"/>
    </source>
</evidence>
<keyword evidence="1" id="KW-0472">Membrane</keyword>
<protein>
    <recommendedName>
        <fullName evidence="4">PEGA domain-containing protein</fullName>
    </recommendedName>
</protein>
<dbReference type="STRING" id="1391654.AKJ09_04656"/>
<dbReference type="Proteomes" id="UP000064967">
    <property type="component" value="Chromosome"/>
</dbReference>
<dbReference type="KEGG" id="llu:AKJ09_04656"/>
<feature type="transmembrane region" description="Helical" evidence="1">
    <location>
        <begin position="213"/>
        <end position="236"/>
    </location>
</feature>
<proteinExistence type="predicted"/>
<evidence type="ECO:0000256" key="1">
    <source>
        <dbReference type="SAM" id="Phobius"/>
    </source>
</evidence>
<keyword evidence="1" id="KW-1133">Transmembrane helix</keyword>
<evidence type="ECO:0008006" key="4">
    <source>
        <dbReference type="Google" id="ProtNLM"/>
    </source>
</evidence>
<sequence>MAGWLAMASIAHAAPTAHEPSAGDLATARSALVEGVAMRDKGDLPGALARLTTAWDLVQTPVTGFELGKTHLLQGRILQAHELFKKVVRMPPALEESSRSATAREESARVAAEIEPRIPSLRLKLTLPEGATAIVKLDDEIIAMADTVTPRAVDPGKHELVAKAGDGPEEHVVVVVAEGETKTVELAPQWVIPKPPPKDSAAQVVVVRQTNSLVFIGFSVATAGLVLSSFSALMAVNAADRAKARCGNDYCPDHVRTGEISEMNSWVVATVAGGITALVFAGIGIASLSKPVDQKVMAIVSPTKGGAMAGFEGRF</sequence>
<name>A0A0K1PWU9_9BACT</name>
<accession>A0A0K1PWU9</accession>
<dbReference type="EMBL" id="CP012333">
    <property type="protein sequence ID" value="AKU97992.1"/>
    <property type="molecule type" value="Genomic_DNA"/>
</dbReference>
<keyword evidence="3" id="KW-1185">Reference proteome</keyword>
<evidence type="ECO:0000313" key="2">
    <source>
        <dbReference type="EMBL" id="AKU97992.1"/>
    </source>
</evidence>